<keyword evidence="4 9" id="KW-0645">Protease</keyword>
<dbReference type="InterPro" id="IPR023827">
    <property type="entry name" value="Peptidase_S8_Asp-AS"/>
</dbReference>
<organism evidence="14 15">
    <name type="scientific">Peribacillus deserti</name>
    <dbReference type="NCBI Taxonomy" id="673318"/>
    <lineage>
        <taxon>Bacteria</taxon>
        <taxon>Bacillati</taxon>
        <taxon>Bacillota</taxon>
        <taxon>Bacilli</taxon>
        <taxon>Bacillales</taxon>
        <taxon>Bacillaceae</taxon>
        <taxon>Peribacillus</taxon>
    </lineage>
</organism>
<dbReference type="RefSeq" id="WP_101639744.1">
    <property type="nucleotide sequence ID" value="NZ_PGUY01000002.1"/>
</dbReference>
<evidence type="ECO:0000259" key="12">
    <source>
        <dbReference type="Pfam" id="PF00082"/>
    </source>
</evidence>
<evidence type="ECO:0000259" key="13">
    <source>
        <dbReference type="Pfam" id="PF02225"/>
    </source>
</evidence>
<feature type="domain" description="PA" evidence="13">
    <location>
        <begin position="341"/>
        <end position="404"/>
    </location>
</feature>
<gene>
    <name evidence="14" type="ORF">CUU66_00585</name>
</gene>
<dbReference type="EMBL" id="PGUY01000002">
    <property type="protein sequence ID" value="PLT31695.1"/>
    <property type="molecule type" value="Genomic_DNA"/>
</dbReference>
<feature type="domain" description="Peptidase S8/S53" evidence="12">
    <location>
        <begin position="129"/>
        <end position="515"/>
    </location>
</feature>
<comment type="caution">
    <text evidence="14">The sequence shown here is derived from an EMBL/GenBank/DDBJ whole genome shotgun (WGS) entry which is preliminary data.</text>
</comment>
<dbReference type="SUPFAM" id="SSF52025">
    <property type="entry name" value="PA domain"/>
    <property type="match status" value="1"/>
</dbReference>
<comment type="similarity">
    <text evidence="1 9 10">Belongs to the peptidase S8 family.</text>
</comment>
<proteinExistence type="inferred from homology"/>
<feature type="active site" description="Charge relay system" evidence="8 9">
    <location>
        <position position="138"/>
    </location>
</feature>
<dbReference type="PROSITE" id="PS00136">
    <property type="entry name" value="SUBTILASE_ASP"/>
    <property type="match status" value="1"/>
</dbReference>
<name>A0A2N5MBL6_9BACI</name>
<dbReference type="InterPro" id="IPR022398">
    <property type="entry name" value="Peptidase_S8_His-AS"/>
</dbReference>
<evidence type="ECO:0000256" key="3">
    <source>
        <dbReference type="ARBA" id="ARBA00022525"/>
    </source>
</evidence>
<dbReference type="PANTHER" id="PTHR43806:SF65">
    <property type="entry name" value="SERINE PROTEASE APRX"/>
    <property type="match status" value="1"/>
</dbReference>
<evidence type="ECO:0000256" key="9">
    <source>
        <dbReference type="PROSITE-ProRule" id="PRU01240"/>
    </source>
</evidence>
<evidence type="ECO:0000256" key="8">
    <source>
        <dbReference type="PIRSR" id="PIRSR615500-1"/>
    </source>
</evidence>
<feature type="active site" description="Charge relay system" evidence="8 9">
    <location>
        <position position="176"/>
    </location>
</feature>
<keyword evidence="3" id="KW-0964">Secreted</keyword>
<dbReference type="Pfam" id="PF00082">
    <property type="entry name" value="Peptidase_S8"/>
    <property type="match status" value="1"/>
</dbReference>
<dbReference type="InterPro" id="IPR046450">
    <property type="entry name" value="PA_dom_sf"/>
</dbReference>
<evidence type="ECO:0000256" key="2">
    <source>
        <dbReference type="ARBA" id="ARBA00022512"/>
    </source>
</evidence>
<dbReference type="Gene3D" id="3.50.30.30">
    <property type="match status" value="1"/>
</dbReference>
<dbReference type="InterPro" id="IPR015500">
    <property type="entry name" value="Peptidase_S8_subtilisin-rel"/>
</dbReference>
<sequence>MKRLLVFVFVFLCLPQTYVSAEVRIPPIGAEFAEERVIAIAVFDKVSADPGVILKQYPSLRLRRVFSHALNGFSIEGRRKDVDRLKRDSRISSVSESAVYEADIEDSVPFIGGDAIRGLFNKKNERLTGRGVKVGIIDTGIDYHHRDLRRSYKGGYDLVDGDRDPMEAKGNKGTLHGTHVAGIIAANGKLRGVAPEAELYVYRALGPGGKGTTEKVLQAIELAVKDKVDVLNLSLGNRVNGPDLPISKALDRAAALGITAVASNGNSGPGMWTVGSPGTSSRAISVGASTPPAKAPFISAGLGGSRKTIPIFPISGSRPWLANYSGRLIDGGLGLPKQLKQAKNKMVLIKRGEISFAEKIENAAEAGASAVLIYNNTKGSFFGRVEKKAEIAAATLSREEGKLLLKTKPYYIHTVMKIQKDQIADFSSRGPVTSTWMIKPDIVAPGVGIKSTIPEGYLSLNGTSMAAPHIAGACALLKQAHPDWTPDQMKSALMTTATQLKRNQNKYHTYEQGAGRVRLQEAAKADTFFYPSSLTLKFDRKRRTRTAAIIIENSSSSAKHYSVIQPPLQPGMVWRTPFAFTLEAGERKKVTIELALDTRKRKAAVCDGYLTVMEGAKKISLPYLYTIHEPNYPRVMGFEFVPGDRAADYRYELYLPGGADEMGIALYAKDSYRFAGFLDWLPNAPRGMIRKEVKKEKLPPKGEYIAVIFARKAGREDRIERAISIN</sequence>
<evidence type="ECO:0000256" key="7">
    <source>
        <dbReference type="ARBA" id="ARBA00022825"/>
    </source>
</evidence>
<evidence type="ECO:0000256" key="6">
    <source>
        <dbReference type="ARBA" id="ARBA00022801"/>
    </source>
</evidence>
<feature type="chain" id="PRO_5014963393" evidence="11">
    <location>
        <begin position="22"/>
        <end position="726"/>
    </location>
</feature>
<protein>
    <submittedName>
        <fullName evidence="14">Peptidase S8</fullName>
    </submittedName>
</protein>
<feature type="signal peptide" evidence="11">
    <location>
        <begin position="1"/>
        <end position="21"/>
    </location>
</feature>
<dbReference type="GO" id="GO:0004252">
    <property type="term" value="F:serine-type endopeptidase activity"/>
    <property type="evidence" value="ECO:0007669"/>
    <property type="project" value="UniProtKB-UniRule"/>
</dbReference>
<dbReference type="PANTHER" id="PTHR43806">
    <property type="entry name" value="PEPTIDASE S8"/>
    <property type="match status" value="1"/>
</dbReference>
<dbReference type="AlphaFoldDB" id="A0A2N5MBL6"/>
<feature type="active site" description="Charge relay system" evidence="8 9">
    <location>
        <position position="464"/>
    </location>
</feature>
<evidence type="ECO:0000256" key="4">
    <source>
        <dbReference type="ARBA" id="ARBA00022670"/>
    </source>
</evidence>
<reference evidence="14 15" key="1">
    <citation type="submission" date="2017-11" db="EMBL/GenBank/DDBJ databases">
        <title>Comparitive Functional Genomics of Dry Heat Resistant strains isolated from the Viking Spacecraft.</title>
        <authorList>
            <person name="Seuylemezian A."/>
            <person name="Cooper K."/>
            <person name="Vaishampayan P."/>
        </authorList>
    </citation>
    <scope>NUCLEOTIDE SEQUENCE [LARGE SCALE GENOMIC DNA]</scope>
    <source>
        <strain evidence="14 15">V1-29</strain>
    </source>
</reference>
<keyword evidence="6 9" id="KW-0378">Hydrolase</keyword>
<dbReference type="PRINTS" id="PR00723">
    <property type="entry name" value="SUBTILISIN"/>
</dbReference>
<dbReference type="PROSITE" id="PS00137">
    <property type="entry name" value="SUBTILASE_HIS"/>
    <property type="match status" value="1"/>
</dbReference>
<dbReference type="Pfam" id="PF02225">
    <property type="entry name" value="PA"/>
    <property type="match status" value="1"/>
</dbReference>
<evidence type="ECO:0000256" key="1">
    <source>
        <dbReference type="ARBA" id="ARBA00011073"/>
    </source>
</evidence>
<dbReference type="InterPro" id="IPR050131">
    <property type="entry name" value="Peptidase_S8_subtilisin-like"/>
</dbReference>
<evidence type="ECO:0000313" key="15">
    <source>
        <dbReference type="Proteomes" id="UP000234748"/>
    </source>
</evidence>
<keyword evidence="2" id="KW-0134">Cell wall</keyword>
<dbReference type="GO" id="GO:0006508">
    <property type="term" value="P:proteolysis"/>
    <property type="evidence" value="ECO:0007669"/>
    <property type="project" value="UniProtKB-KW"/>
</dbReference>
<dbReference type="SUPFAM" id="SSF52743">
    <property type="entry name" value="Subtilisin-like"/>
    <property type="match status" value="1"/>
</dbReference>
<dbReference type="InterPro" id="IPR000209">
    <property type="entry name" value="Peptidase_S8/S53_dom"/>
</dbReference>
<accession>A0A2N5MBL6</accession>
<dbReference type="Proteomes" id="UP000234748">
    <property type="component" value="Unassembled WGS sequence"/>
</dbReference>
<dbReference type="Gene3D" id="3.40.50.200">
    <property type="entry name" value="Peptidase S8/S53 domain"/>
    <property type="match status" value="1"/>
</dbReference>
<evidence type="ECO:0000256" key="10">
    <source>
        <dbReference type="RuleBase" id="RU003355"/>
    </source>
</evidence>
<dbReference type="InterPro" id="IPR034213">
    <property type="entry name" value="S8_Vpr-like"/>
</dbReference>
<dbReference type="OrthoDB" id="9798386at2"/>
<dbReference type="InterPro" id="IPR023828">
    <property type="entry name" value="Peptidase_S8_Ser-AS"/>
</dbReference>
<evidence type="ECO:0000256" key="11">
    <source>
        <dbReference type="SAM" id="SignalP"/>
    </source>
</evidence>
<keyword evidence="5 11" id="KW-0732">Signal</keyword>
<dbReference type="PROSITE" id="PS00138">
    <property type="entry name" value="SUBTILASE_SER"/>
    <property type="match status" value="1"/>
</dbReference>
<dbReference type="CDD" id="cd07474">
    <property type="entry name" value="Peptidases_S8_subtilisin_Vpr-like"/>
    <property type="match status" value="1"/>
</dbReference>
<dbReference type="PROSITE" id="PS51892">
    <property type="entry name" value="SUBTILASE"/>
    <property type="match status" value="1"/>
</dbReference>
<evidence type="ECO:0000313" key="14">
    <source>
        <dbReference type="EMBL" id="PLT31695.1"/>
    </source>
</evidence>
<keyword evidence="15" id="KW-1185">Reference proteome</keyword>
<dbReference type="InterPro" id="IPR036852">
    <property type="entry name" value="Peptidase_S8/S53_dom_sf"/>
</dbReference>
<evidence type="ECO:0000256" key="5">
    <source>
        <dbReference type="ARBA" id="ARBA00022729"/>
    </source>
</evidence>
<keyword evidence="7 9" id="KW-0720">Serine protease</keyword>
<dbReference type="InterPro" id="IPR003137">
    <property type="entry name" value="PA_domain"/>
</dbReference>